<dbReference type="Pfam" id="PF10150">
    <property type="entry name" value="RNase_E_G"/>
    <property type="match status" value="1"/>
</dbReference>
<reference evidence="7" key="1">
    <citation type="submission" date="2021-11" db="EMBL/GenBank/DDBJ databases">
        <authorList>
            <person name="Qingchun L."/>
            <person name="Dong Z."/>
            <person name="Zongwei Q."/>
            <person name="Jia Z."/>
            <person name="Duotao L."/>
        </authorList>
    </citation>
    <scope>NUCLEOTIDE SEQUENCE</scope>
    <source>
        <strain evidence="7">WLY-B-L2</strain>
    </source>
</reference>
<feature type="domain" description="RNA-binding protein AU-1/Ribonuclease E/G" evidence="6">
    <location>
        <begin position="106"/>
        <end position="370"/>
    </location>
</feature>
<evidence type="ECO:0000256" key="5">
    <source>
        <dbReference type="ARBA" id="ARBA00022884"/>
    </source>
</evidence>
<dbReference type="InterPro" id="IPR019307">
    <property type="entry name" value="RNA-bd_AU-1/RNase_E/G"/>
</dbReference>
<keyword evidence="3" id="KW-0378">Hydrolase</keyword>
<gene>
    <name evidence="7" type="ORF">LN736_04630</name>
</gene>
<accession>A0ABS8N4Z8</accession>
<evidence type="ECO:0000256" key="3">
    <source>
        <dbReference type="ARBA" id="ARBA00022801"/>
    </source>
</evidence>
<dbReference type="CDD" id="cd04453">
    <property type="entry name" value="S1_RNase_E"/>
    <property type="match status" value="1"/>
</dbReference>
<proteinExistence type="predicted"/>
<evidence type="ECO:0000256" key="4">
    <source>
        <dbReference type="ARBA" id="ARBA00022842"/>
    </source>
</evidence>
<comment type="cofactor">
    <cofactor evidence="1">
        <name>Mg(2+)</name>
        <dbReference type="ChEBI" id="CHEBI:18420"/>
    </cofactor>
</comment>
<evidence type="ECO:0000256" key="2">
    <source>
        <dbReference type="ARBA" id="ARBA00022723"/>
    </source>
</evidence>
<name>A0ABS8N4Z8_9CLOT</name>
<comment type="caution">
    <text evidence="7">The sequence shown here is derived from an EMBL/GenBank/DDBJ whole genome shotgun (WGS) entry which is preliminary data.</text>
</comment>
<evidence type="ECO:0000313" key="7">
    <source>
        <dbReference type="EMBL" id="MCC9294155.1"/>
    </source>
</evidence>
<dbReference type="PANTHER" id="PTHR30001:SF0">
    <property type="entry name" value="RIBONUCLEASE G"/>
    <property type="match status" value="1"/>
</dbReference>
<keyword evidence="8" id="KW-1185">Reference proteome</keyword>
<dbReference type="RefSeq" id="WP_150357078.1">
    <property type="nucleotide sequence ID" value="NZ_JAJJPB010000003.1"/>
</dbReference>
<sequence>MREIFIERSVELLRIIIREEGILKECLMEEQNGGAYPGNIYNGVVKNIISAIKCAFIDIGCGKNAYMYMDSKFKNLNLKKGQKIMVQVVKESYGKKGAKVVKDIGIPGKYCVLYNYGNSIRFSKKINDADFKKRIEKNVKLPENIGLMIRTDAQNVKLDVINDEINNLYKCYGDVKKKGMYFLKPGLIFESGGILGETLRDKLDDSRLKIYLNEEEDYSYTEEFLKYVSNVDAEMILYDGKMNLFSAYNLEKEILKLINSRVELNCGGYIIINRTEAMFVIDVNSGKNVKGSAMAKTVLVTNLQAAEEIARQVILRNLNGIILIDFIDMDEEYNRKKVLNKLESGFLDDKNKTVIYGFTELNLVQIARKRKGKPIYDYIEENCVCCSGTGKKLKLSYITLLIRDEILNLNEGKGVKNIHIQIGSYYRDSVEKDISGFVKNIGAERMGVYITYDDKASYYRLEPLVFDSQLNKFRMFKVN</sequence>
<keyword evidence="2" id="KW-0479">Metal-binding</keyword>
<evidence type="ECO:0000313" key="8">
    <source>
        <dbReference type="Proteomes" id="UP001165422"/>
    </source>
</evidence>
<keyword evidence="5" id="KW-0694">RNA-binding</keyword>
<evidence type="ECO:0000256" key="1">
    <source>
        <dbReference type="ARBA" id="ARBA00001946"/>
    </source>
</evidence>
<dbReference type="SUPFAM" id="SSF50249">
    <property type="entry name" value="Nucleic acid-binding proteins"/>
    <property type="match status" value="1"/>
</dbReference>
<organism evidence="7 8">
    <name type="scientific">Clostridium aromativorans</name>
    <dbReference type="NCBI Taxonomy" id="2836848"/>
    <lineage>
        <taxon>Bacteria</taxon>
        <taxon>Bacillati</taxon>
        <taxon>Bacillota</taxon>
        <taxon>Clostridia</taxon>
        <taxon>Eubacteriales</taxon>
        <taxon>Clostridiaceae</taxon>
        <taxon>Clostridium</taxon>
    </lineage>
</organism>
<dbReference type="EMBL" id="JAJJPB010000003">
    <property type="protein sequence ID" value="MCC9294155.1"/>
    <property type="molecule type" value="Genomic_DNA"/>
</dbReference>
<dbReference type="InterPro" id="IPR012340">
    <property type="entry name" value="NA-bd_OB-fold"/>
</dbReference>
<protein>
    <submittedName>
        <fullName evidence="7">Ribonuclease E/G</fullName>
    </submittedName>
</protein>
<dbReference type="Proteomes" id="UP001165422">
    <property type="component" value="Unassembled WGS sequence"/>
</dbReference>
<keyword evidence="4" id="KW-0460">Magnesium</keyword>
<dbReference type="PANTHER" id="PTHR30001">
    <property type="entry name" value="RIBONUCLEASE"/>
    <property type="match status" value="1"/>
</dbReference>
<evidence type="ECO:0000259" key="6">
    <source>
        <dbReference type="Pfam" id="PF10150"/>
    </source>
</evidence>
<dbReference type="Gene3D" id="2.40.50.140">
    <property type="entry name" value="Nucleic acid-binding proteins"/>
    <property type="match status" value="1"/>
</dbReference>
<dbReference type="InterPro" id="IPR004659">
    <property type="entry name" value="RNase_E/G"/>
</dbReference>